<accession>A0A6J5YDV4</accession>
<dbReference type="EMBL" id="CAEMXZ010000056">
    <property type="protein sequence ID" value="CAB4323595.1"/>
    <property type="molecule type" value="Genomic_DNA"/>
</dbReference>
<dbReference type="AlphaFoldDB" id="A0A6J5YDV4"/>
<sequence length="344" mass="37811">MKFSLSLPLLKDTGSADPYRETFELATIAEEAGFDTATIGHHHFMSGNMSDPLTFLAAVAARTSTIRVGTGIFQLPIHNPVRVAEQVATIDQLSGGRVSLGVGMGWWPLEYEVHGSNFKERGARMEEALTILRLVWENENTSFEGRFWSFPELTVQPRPVQQPHPPLWVAGVAPAAVERAARLGDEWIWGPVQSLAAGLRCLDVYNPACATVGRSADWILRRYAWLGEDDEQVRTQVLPTYVDGLMAHWRESAEEAEELELFARLDAGEPISAEDIAADRLLWGSPERVIGQIRDYERSTGCTHVHAAFGAGLPADSGQASLGGFEDIAAMIRLFGREVIPAFA</sequence>
<evidence type="ECO:0000313" key="4">
    <source>
        <dbReference type="EMBL" id="CAB4323595.1"/>
    </source>
</evidence>
<evidence type="ECO:0000313" key="5">
    <source>
        <dbReference type="EMBL" id="CAB4924497.1"/>
    </source>
</evidence>
<dbReference type="InterPro" id="IPR019921">
    <property type="entry name" value="Lucif-like_OxRdtase_Rv2161c"/>
</dbReference>
<dbReference type="InterPro" id="IPR050766">
    <property type="entry name" value="Bact_Lucif_Oxidored"/>
</dbReference>
<dbReference type="PANTHER" id="PTHR30137:SF8">
    <property type="entry name" value="BLR5498 PROTEIN"/>
    <property type="match status" value="1"/>
</dbReference>
<dbReference type="NCBIfam" id="TIGR03619">
    <property type="entry name" value="F420_Rv2161c"/>
    <property type="match status" value="1"/>
</dbReference>
<dbReference type="GO" id="GO:0004497">
    <property type="term" value="F:monooxygenase activity"/>
    <property type="evidence" value="ECO:0007669"/>
    <property type="project" value="UniProtKB-KW"/>
</dbReference>
<dbReference type="InterPro" id="IPR011251">
    <property type="entry name" value="Luciferase-like_dom"/>
</dbReference>
<dbReference type="GO" id="GO:0005829">
    <property type="term" value="C:cytosol"/>
    <property type="evidence" value="ECO:0007669"/>
    <property type="project" value="TreeGrafter"/>
</dbReference>
<dbReference type="EMBL" id="CAFBNC010000007">
    <property type="protein sequence ID" value="CAB4924497.1"/>
    <property type="molecule type" value="Genomic_DNA"/>
</dbReference>
<evidence type="ECO:0000259" key="3">
    <source>
        <dbReference type="Pfam" id="PF00296"/>
    </source>
</evidence>
<evidence type="ECO:0000256" key="2">
    <source>
        <dbReference type="ARBA" id="ARBA00023033"/>
    </source>
</evidence>
<feature type="domain" description="Luciferase-like" evidence="3">
    <location>
        <begin position="13"/>
        <end position="299"/>
    </location>
</feature>
<keyword evidence="2" id="KW-0503">Monooxygenase</keyword>
<dbReference type="InterPro" id="IPR036661">
    <property type="entry name" value="Luciferase-like_sf"/>
</dbReference>
<evidence type="ECO:0000256" key="1">
    <source>
        <dbReference type="ARBA" id="ARBA00023002"/>
    </source>
</evidence>
<gene>
    <name evidence="4" type="ORF">UFOPK1392_01351</name>
    <name evidence="5" type="ORF">UFOPK3733_00277</name>
</gene>
<proteinExistence type="predicted"/>
<dbReference type="GO" id="GO:0016705">
    <property type="term" value="F:oxidoreductase activity, acting on paired donors, with incorporation or reduction of molecular oxygen"/>
    <property type="evidence" value="ECO:0007669"/>
    <property type="project" value="InterPro"/>
</dbReference>
<dbReference type="Pfam" id="PF00296">
    <property type="entry name" value="Bac_luciferase"/>
    <property type="match status" value="1"/>
</dbReference>
<dbReference type="Gene3D" id="3.20.20.30">
    <property type="entry name" value="Luciferase-like domain"/>
    <property type="match status" value="1"/>
</dbReference>
<reference evidence="4" key="1">
    <citation type="submission" date="2020-05" db="EMBL/GenBank/DDBJ databases">
        <authorList>
            <person name="Chiriac C."/>
            <person name="Salcher M."/>
            <person name="Ghai R."/>
            <person name="Kavagutti S V."/>
        </authorList>
    </citation>
    <scope>NUCLEOTIDE SEQUENCE</scope>
</reference>
<dbReference type="SUPFAM" id="SSF51679">
    <property type="entry name" value="Bacterial luciferase-like"/>
    <property type="match status" value="1"/>
</dbReference>
<keyword evidence="1" id="KW-0560">Oxidoreductase</keyword>
<name>A0A6J5YDV4_9ZZZZ</name>
<protein>
    <submittedName>
        <fullName evidence="4">Unannotated protein</fullName>
    </submittedName>
</protein>
<dbReference type="PANTHER" id="PTHR30137">
    <property type="entry name" value="LUCIFERASE-LIKE MONOOXYGENASE"/>
    <property type="match status" value="1"/>
</dbReference>
<organism evidence="4">
    <name type="scientific">freshwater metagenome</name>
    <dbReference type="NCBI Taxonomy" id="449393"/>
    <lineage>
        <taxon>unclassified sequences</taxon>
        <taxon>metagenomes</taxon>
        <taxon>ecological metagenomes</taxon>
    </lineage>
</organism>